<feature type="compositionally biased region" description="Polar residues" evidence="1">
    <location>
        <begin position="127"/>
        <end position="158"/>
    </location>
</feature>
<protein>
    <submittedName>
        <fullName evidence="2">Uncharacterized protein</fullName>
    </submittedName>
</protein>
<gene>
    <name evidence="2" type="ORF">GLOINDRAFT_33419</name>
</gene>
<name>U9TFX4_RHIID</name>
<evidence type="ECO:0000313" key="2">
    <source>
        <dbReference type="EMBL" id="ESA07015.1"/>
    </source>
</evidence>
<reference evidence="2" key="1">
    <citation type="submission" date="2013-07" db="EMBL/GenBank/DDBJ databases">
        <title>The genome of an arbuscular mycorrhizal fungus provides insights into the evolution of the oldest plant symbiosis.</title>
        <authorList>
            <consortium name="DOE Joint Genome Institute"/>
            <person name="Tisserant E."/>
            <person name="Malbreil M."/>
            <person name="Kuo A."/>
            <person name="Kohler A."/>
            <person name="Symeonidi A."/>
            <person name="Balestrini R."/>
            <person name="Charron P."/>
            <person name="Duensing N."/>
            <person name="Frei-dit-Frey N."/>
            <person name="Gianinazzi-Pearson V."/>
            <person name="Gilbert B."/>
            <person name="Handa Y."/>
            <person name="Hijri M."/>
            <person name="Kaul R."/>
            <person name="Kawaguchi M."/>
            <person name="Krajinski F."/>
            <person name="Lammers P."/>
            <person name="Lapierre D."/>
            <person name="Masclaux F.G."/>
            <person name="Murat C."/>
            <person name="Morin E."/>
            <person name="Ndikumana S."/>
            <person name="Pagni M."/>
            <person name="Petitpierre D."/>
            <person name="Requena N."/>
            <person name="Rosikiewicz P."/>
            <person name="Riley R."/>
            <person name="Saito K."/>
            <person name="San Clemente H."/>
            <person name="Shapiro H."/>
            <person name="van Tuinen D."/>
            <person name="Becard G."/>
            <person name="Bonfante P."/>
            <person name="Paszkowski U."/>
            <person name="Shachar-Hill Y."/>
            <person name="Young J.P."/>
            <person name="Sanders I.R."/>
            <person name="Henrissat B."/>
            <person name="Rensing S.A."/>
            <person name="Grigoriev I.V."/>
            <person name="Corradi N."/>
            <person name="Roux C."/>
            <person name="Martin F."/>
        </authorList>
    </citation>
    <scope>NUCLEOTIDE SEQUENCE</scope>
    <source>
        <strain evidence="2">DAOM 197198</strain>
    </source>
</reference>
<dbReference type="HOGENOM" id="CLU_1670314_0_0_1"/>
<dbReference type="EMBL" id="KI290853">
    <property type="protein sequence ID" value="ESA07015.1"/>
    <property type="molecule type" value="Genomic_DNA"/>
</dbReference>
<evidence type="ECO:0000256" key="1">
    <source>
        <dbReference type="SAM" id="MobiDB-lite"/>
    </source>
</evidence>
<accession>U9TFX4</accession>
<feature type="region of interest" description="Disordered" evidence="1">
    <location>
        <begin position="125"/>
        <end position="158"/>
    </location>
</feature>
<feature type="region of interest" description="Disordered" evidence="1">
    <location>
        <begin position="43"/>
        <end position="63"/>
    </location>
</feature>
<proteinExistence type="predicted"/>
<sequence length="158" mass="18129">MKSHELADNLEKIAKTLKNHENIEINDAISLMLSLIGSKEIKSKKASKTEERSTEDLDFQLSQMPPKNIEEYLEYKGKEFPTKRLIELAKRIGLTTSNRQSRSALVNLISRHYESGQIDMLLRNSRNKPTYQADAQDSQATEESAPRRNNPNLKENDK</sequence>
<feature type="compositionally biased region" description="Basic and acidic residues" evidence="1">
    <location>
        <begin position="43"/>
        <end position="55"/>
    </location>
</feature>
<dbReference type="AlphaFoldDB" id="U9TFX4"/>
<organism evidence="2">
    <name type="scientific">Rhizophagus irregularis (strain DAOM 181602 / DAOM 197198 / MUCL 43194)</name>
    <name type="common">Arbuscular mycorrhizal fungus</name>
    <name type="synonym">Glomus intraradices</name>
    <dbReference type="NCBI Taxonomy" id="747089"/>
    <lineage>
        <taxon>Eukaryota</taxon>
        <taxon>Fungi</taxon>
        <taxon>Fungi incertae sedis</taxon>
        <taxon>Mucoromycota</taxon>
        <taxon>Glomeromycotina</taxon>
        <taxon>Glomeromycetes</taxon>
        <taxon>Glomerales</taxon>
        <taxon>Glomeraceae</taxon>
        <taxon>Rhizophagus</taxon>
    </lineage>
</organism>